<comment type="caution">
    <text evidence="1">The sequence shown here is derived from an EMBL/GenBank/DDBJ whole genome shotgun (WGS) entry which is preliminary data.</text>
</comment>
<dbReference type="SUPFAM" id="SSF158430">
    <property type="entry name" value="Bacillus cereus metalloprotein-like"/>
    <property type="match status" value="2"/>
</dbReference>
<dbReference type="Gene3D" id="1.20.1260.120">
    <property type="entry name" value="Protein of unknown function DUF2935"/>
    <property type="match status" value="1"/>
</dbReference>
<dbReference type="Pfam" id="PF11155">
    <property type="entry name" value="DUF2935"/>
    <property type="match status" value="2"/>
</dbReference>
<keyword evidence="2" id="KW-1185">Reference proteome</keyword>
<dbReference type="EMBL" id="JBHSHC010000158">
    <property type="protein sequence ID" value="MFC4770289.1"/>
    <property type="molecule type" value="Genomic_DNA"/>
</dbReference>
<reference evidence="2" key="1">
    <citation type="journal article" date="2019" name="Int. J. Syst. Evol. Microbiol.">
        <title>The Global Catalogue of Microorganisms (GCM) 10K type strain sequencing project: providing services to taxonomists for standard genome sequencing and annotation.</title>
        <authorList>
            <consortium name="The Broad Institute Genomics Platform"/>
            <consortium name="The Broad Institute Genome Sequencing Center for Infectious Disease"/>
            <person name="Wu L."/>
            <person name="Ma J."/>
        </authorList>
    </citation>
    <scope>NUCLEOTIDE SEQUENCE [LARGE SCALE GENOMIC DNA]</scope>
    <source>
        <strain evidence="2">WYCCWR 12678</strain>
    </source>
</reference>
<accession>A0ABV9Q8X4</accession>
<gene>
    <name evidence="1" type="ORF">ACFO8Q_23715</name>
</gene>
<proteinExistence type="predicted"/>
<dbReference type="InterPro" id="IPR021328">
    <property type="entry name" value="CotB-like"/>
</dbReference>
<sequence>MREVSIAMAGPLTPWEEHHFWLEILEDHAHFARDFLSPIEQRWVQLAIYYIGAFRGLRQKLLQVGRDLPAASPQMVELAGEIVPVATGYYQFESELQRLRLQNRIHLGASPSYFDGTLLENREYLRLLAYYVRGEDSPPLSFVDLLDMWLEDQIGHAVLLRNGLDPAEVLLVQQSQLFVQTFQSHLAKHEAIKKFILLNPFNLENDAGRPVINRFAIDVTLSVNAFYEFVQRVVELHKKQEVMNRVTLRFLEHHFPETCYFLNKLFLYVPQIRPIPCTLSKPSFR</sequence>
<dbReference type="RefSeq" id="WP_380029758.1">
    <property type="nucleotide sequence ID" value="NZ_JBHSHC010000158.1"/>
</dbReference>
<organism evidence="1 2">
    <name type="scientific">Effusibacillus consociatus</name>
    <dbReference type="NCBI Taxonomy" id="1117041"/>
    <lineage>
        <taxon>Bacteria</taxon>
        <taxon>Bacillati</taxon>
        <taxon>Bacillota</taxon>
        <taxon>Bacilli</taxon>
        <taxon>Bacillales</taxon>
        <taxon>Alicyclobacillaceae</taxon>
        <taxon>Effusibacillus</taxon>
    </lineage>
</organism>
<name>A0ABV9Q8X4_9BACL</name>
<evidence type="ECO:0000313" key="2">
    <source>
        <dbReference type="Proteomes" id="UP001596002"/>
    </source>
</evidence>
<evidence type="ECO:0000313" key="1">
    <source>
        <dbReference type="EMBL" id="MFC4770289.1"/>
    </source>
</evidence>
<protein>
    <submittedName>
        <fullName evidence="1">DUF2935 domain-containing protein</fullName>
    </submittedName>
</protein>
<dbReference type="Proteomes" id="UP001596002">
    <property type="component" value="Unassembled WGS sequence"/>
</dbReference>